<dbReference type="EMBL" id="GL768809">
    <property type="protein sequence ID" value="EFZ10974.1"/>
    <property type="molecule type" value="Genomic_DNA"/>
</dbReference>
<dbReference type="AlphaFoldDB" id="E9J881"/>
<name>E9J881_SOLIN</name>
<feature type="non-terminal residue" evidence="1">
    <location>
        <position position="147"/>
    </location>
</feature>
<reference evidence="1" key="1">
    <citation type="journal article" date="2011" name="Proc. Natl. Acad. Sci. U.S.A.">
        <title>The genome of the fire ant Solenopsis invicta.</title>
        <authorList>
            <person name="Wurm Y."/>
            <person name="Wang J."/>
            <person name="Riba-Grognuz O."/>
            <person name="Corona M."/>
            <person name="Nygaard S."/>
            <person name="Hunt B.G."/>
            <person name="Ingram K.K."/>
            <person name="Falquet L."/>
            <person name="Nipitwattanaphon M."/>
            <person name="Gotzek D."/>
            <person name="Dijkstra M.B."/>
            <person name="Oettler J."/>
            <person name="Comtesse F."/>
            <person name="Shih C.J."/>
            <person name="Wu W.J."/>
            <person name="Yang C.C."/>
            <person name="Thomas J."/>
            <person name="Beaudoing E."/>
            <person name="Pradervand S."/>
            <person name="Flegel V."/>
            <person name="Cook E.D."/>
            <person name="Fabbretti R."/>
            <person name="Stockinger H."/>
            <person name="Long L."/>
            <person name="Farmerie W.G."/>
            <person name="Oakey J."/>
            <person name="Boomsma J.J."/>
            <person name="Pamilo P."/>
            <person name="Yi S.V."/>
            <person name="Heinze J."/>
            <person name="Goodisman M.A."/>
            <person name="Farinelli L."/>
            <person name="Harshman K."/>
            <person name="Hulo N."/>
            <person name="Cerutti L."/>
            <person name="Xenarios I."/>
            <person name="Shoemaker D."/>
            <person name="Keller L."/>
        </authorList>
    </citation>
    <scope>NUCLEOTIDE SEQUENCE [LARGE SCALE GENOMIC DNA]</scope>
</reference>
<sequence length="147" mass="17227">MTISKLTSCYPKLSCRQGKAPGTYSPEHMKMFKSPQYSFGVKTKICEKNSIPEKQPHKMFLGKRFRDESSENCANNFANESDSSDDICRVRRKCRQLVIDDTSDDDQLPESWLWKEIKNSPKIWDYTMTPDIRDLYLTRSSYYELCP</sequence>
<protein>
    <submittedName>
        <fullName evidence="1">Uncharacterized protein</fullName>
    </submittedName>
</protein>
<accession>E9J881</accession>
<dbReference type="HOGENOM" id="CLU_1770386_0_0_1"/>
<organism>
    <name type="scientific">Solenopsis invicta</name>
    <name type="common">Red imported fire ant</name>
    <name type="synonym">Solenopsis wagneri</name>
    <dbReference type="NCBI Taxonomy" id="13686"/>
    <lineage>
        <taxon>Eukaryota</taxon>
        <taxon>Metazoa</taxon>
        <taxon>Ecdysozoa</taxon>
        <taxon>Arthropoda</taxon>
        <taxon>Hexapoda</taxon>
        <taxon>Insecta</taxon>
        <taxon>Pterygota</taxon>
        <taxon>Neoptera</taxon>
        <taxon>Endopterygota</taxon>
        <taxon>Hymenoptera</taxon>
        <taxon>Apocrita</taxon>
        <taxon>Aculeata</taxon>
        <taxon>Formicoidea</taxon>
        <taxon>Formicidae</taxon>
        <taxon>Myrmicinae</taxon>
        <taxon>Solenopsis</taxon>
    </lineage>
</organism>
<proteinExistence type="predicted"/>
<gene>
    <name evidence="1" type="ORF">SINV_80209</name>
</gene>
<evidence type="ECO:0000313" key="1">
    <source>
        <dbReference type="EMBL" id="EFZ10974.1"/>
    </source>
</evidence>